<dbReference type="Proteomes" id="UP000253857">
    <property type="component" value="Unassembled WGS sequence"/>
</dbReference>
<keyword evidence="1" id="KW-1133">Transmembrane helix</keyword>
<dbReference type="OMA" id="GIFNRAC"/>
<dbReference type="RefSeq" id="WP_009305409.1">
    <property type="nucleotide sequence ID" value="NZ_AP025575.1"/>
</dbReference>
<reference evidence="8 9" key="1">
    <citation type="journal article" date="2018" name="Elife">
        <title>Discovery and characterization of a prevalent human gut bacterial enzyme sufficient for the inactivation of a family of plant toxins.</title>
        <authorList>
            <person name="Koppel N."/>
            <person name="Bisanz J.E."/>
            <person name="Pandelia M.E."/>
            <person name="Turnbaugh P.J."/>
            <person name="Balskus E.P."/>
        </authorList>
    </citation>
    <scope>NUCLEOTIDE SEQUENCE [LARGE SCALE GENOMIC DNA]</scope>
    <source>
        <strain evidence="7 10">16A</strain>
        <strain evidence="6 9">FAA1-1-60AUCSF</strain>
        <strain evidence="5 8">MR1 #12</strain>
        <strain evidence="4 11">W1 BHI 6</strain>
    </source>
</reference>
<keyword evidence="5" id="KW-0378">Hydrolase</keyword>
<dbReference type="EMBL" id="PPTX01000002">
    <property type="protein sequence ID" value="RDB81510.1"/>
    <property type="molecule type" value="Genomic_DNA"/>
</dbReference>
<keyword evidence="1" id="KW-0472">Membrane</keyword>
<comment type="caution">
    <text evidence="5">The sequence shown here is derived from an EMBL/GenBank/DDBJ whole genome shotgun (WGS) entry which is preliminary data.</text>
</comment>
<evidence type="ECO:0000313" key="7">
    <source>
        <dbReference type="EMBL" id="RDC37606.1"/>
    </source>
</evidence>
<name>A0A369MVM0_EGGLN</name>
<reference evidence="3 12" key="2">
    <citation type="submission" date="2019-11" db="EMBL/GenBank/DDBJ databases">
        <title>Whole genome shotgun sequencing (WGS) data from Adlercreutzia equolifaciens ResAG-91, Eggerthella lenta MRI-F36, MRI-F37, MRI-F40, ResAG-49, ResAG-88, ResAG-121, ResAG-145, and Gordonibacter sp. ResAG-5, ResAG-26, ResAG-43, ResAG-50, ResAG-59.</title>
        <authorList>
            <person name="Stoll D.A."/>
            <person name="Danylec N."/>
            <person name="Franz C.M.A.P."/>
            <person name="Huch M."/>
        </authorList>
    </citation>
    <scope>NUCLEOTIDE SEQUENCE [LARGE SCALE GENOMIC DNA]</scope>
    <source>
        <strain evidence="3 12">ResAG-88</strain>
    </source>
</reference>
<dbReference type="Proteomes" id="UP000253752">
    <property type="component" value="Unassembled WGS sequence"/>
</dbReference>
<evidence type="ECO:0000313" key="4">
    <source>
        <dbReference type="EMBL" id="RDB72027.1"/>
    </source>
</evidence>
<evidence type="ECO:0000313" key="5">
    <source>
        <dbReference type="EMBL" id="RDB81510.1"/>
    </source>
</evidence>
<evidence type="ECO:0000313" key="11">
    <source>
        <dbReference type="Proteomes" id="UP000253970"/>
    </source>
</evidence>
<evidence type="ECO:0000313" key="8">
    <source>
        <dbReference type="Proteomes" id="UP000253752"/>
    </source>
</evidence>
<dbReference type="Proteomes" id="UP000253915">
    <property type="component" value="Unassembled WGS sequence"/>
</dbReference>
<evidence type="ECO:0000313" key="12">
    <source>
        <dbReference type="Proteomes" id="UP000436429"/>
    </source>
</evidence>
<dbReference type="EMBL" id="PPUQ01000011">
    <property type="protein sequence ID" value="RDC37606.1"/>
    <property type="molecule type" value="Genomic_DNA"/>
</dbReference>
<keyword evidence="1" id="KW-0812">Transmembrane</keyword>
<gene>
    <name evidence="7" type="ORF">C1853_09115</name>
    <name evidence="6" type="ORF">C1871_06745</name>
    <name evidence="5" type="ORF">C1872_02220</name>
    <name evidence="4" type="ORF">C1875_04880</name>
    <name evidence="3" type="ORF">GO726_01265</name>
</gene>
<dbReference type="Proteomes" id="UP000253970">
    <property type="component" value="Unassembled WGS sequence"/>
</dbReference>
<dbReference type="EMBL" id="PPTU01000005">
    <property type="protein sequence ID" value="RDB72027.1"/>
    <property type="molecule type" value="Genomic_DNA"/>
</dbReference>
<dbReference type="Proteomes" id="UP000436429">
    <property type="component" value="Unassembled WGS sequence"/>
</dbReference>
<protein>
    <submittedName>
        <fullName evidence="5">Hydrolase</fullName>
    </submittedName>
</protein>
<accession>A0A369MVM0</accession>
<evidence type="ECO:0000313" key="6">
    <source>
        <dbReference type="EMBL" id="RDB86379.1"/>
    </source>
</evidence>
<dbReference type="EMBL" id="WPOM01000002">
    <property type="protein sequence ID" value="MVN31810.1"/>
    <property type="molecule type" value="Genomic_DNA"/>
</dbReference>
<proteinExistence type="predicted"/>
<dbReference type="GO" id="GO:0016787">
    <property type="term" value="F:hydrolase activity"/>
    <property type="evidence" value="ECO:0007669"/>
    <property type="project" value="UniProtKB-KW"/>
</dbReference>
<feature type="signal peptide" evidence="2">
    <location>
        <begin position="1"/>
        <end position="38"/>
    </location>
</feature>
<dbReference type="AlphaFoldDB" id="A0A369MVM0"/>
<feature type="chain" id="PRO_5044389201" evidence="2">
    <location>
        <begin position="39"/>
        <end position="204"/>
    </location>
</feature>
<sequence length="204" mass="22082">MRWGTRQPLPLPIAFVRFVAVLAVLLAAVFALPAAAHADEPAEGDNAVNTQQLPDSSFIYDTSIVDLSGADAYYDNQTVQVTGEVIGDSIRAGVSGRHRWITLSSQGDSATISVYMSNESASKIDTFGEYGTTGTILQVRGTFHLVCADHEGQSDLHAEAVTVIAPGERHPDEFDFNAFVPGIVVVVVGLVMLGVFYWLRERQR</sequence>
<evidence type="ECO:0000313" key="3">
    <source>
        <dbReference type="EMBL" id="MVN31810.1"/>
    </source>
</evidence>
<keyword evidence="2" id="KW-0732">Signal</keyword>
<evidence type="ECO:0000313" key="9">
    <source>
        <dbReference type="Proteomes" id="UP000253857"/>
    </source>
</evidence>
<evidence type="ECO:0000256" key="2">
    <source>
        <dbReference type="SAM" id="SignalP"/>
    </source>
</evidence>
<dbReference type="EMBL" id="PPTY01000008">
    <property type="protein sequence ID" value="RDB86379.1"/>
    <property type="molecule type" value="Genomic_DNA"/>
</dbReference>
<evidence type="ECO:0000313" key="10">
    <source>
        <dbReference type="Proteomes" id="UP000253915"/>
    </source>
</evidence>
<feature type="transmembrane region" description="Helical" evidence="1">
    <location>
        <begin position="178"/>
        <end position="199"/>
    </location>
</feature>
<evidence type="ECO:0000256" key="1">
    <source>
        <dbReference type="SAM" id="Phobius"/>
    </source>
</evidence>
<dbReference type="GeneID" id="69512449"/>
<organism evidence="5 8">
    <name type="scientific">Eggerthella lenta</name>
    <name type="common">Eubacterium lentum</name>
    <dbReference type="NCBI Taxonomy" id="84112"/>
    <lineage>
        <taxon>Bacteria</taxon>
        <taxon>Bacillati</taxon>
        <taxon>Actinomycetota</taxon>
        <taxon>Coriobacteriia</taxon>
        <taxon>Eggerthellales</taxon>
        <taxon>Eggerthellaceae</taxon>
        <taxon>Eggerthella</taxon>
    </lineage>
</organism>